<evidence type="ECO:0000313" key="1">
    <source>
        <dbReference type="EMBL" id="MXO97357.1"/>
    </source>
</evidence>
<dbReference type="PROSITE" id="PS51257">
    <property type="entry name" value="PROKAR_LIPOPROTEIN"/>
    <property type="match status" value="1"/>
</dbReference>
<sequence>MGLAQERRLAGRASTIGLLLCIAALTGCGDRFPDYNYKMTVYAGEQQFSSVRHVKVTEGVSIVSRKVEGEAVVIDRNGRTYYALLSRADNADYDAFVAGMALRDHVPRDDVQRSEVQQAIDEWYEEHSTQDSFGDAAEFLQAMVKVEGAHDLPRTLPPRRNREPMQAWPMFVTFSNPSDPRTVREVSPEVIGIDRITIEITDEDVTTGIEERLPYGGKYSAAWREWRSAMPLENFRSRLARNDFVKRPRD</sequence>
<dbReference type="Proteomes" id="UP000432727">
    <property type="component" value="Unassembled WGS sequence"/>
</dbReference>
<organism evidence="1 2">
    <name type="scientific">Qipengyuania aquimaris</name>
    <dbReference type="NCBI Taxonomy" id="255984"/>
    <lineage>
        <taxon>Bacteria</taxon>
        <taxon>Pseudomonadati</taxon>
        <taxon>Pseudomonadota</taxon>
        <taxon>Alphaproteobacteria</taxon>
        <taxon>Sphingomonadales</taxon>
        <taxon>Erythrobacteraceae</taxon>
        <taxon>Qipengyuania</taxon>
    </lineage>
</organism>
<reference evidence="1 2" key="1">
    <citation type="submission" date="2019-12" db="EMBL/GenBank/DDBJ databases">
        <title>Genomic-based taxomic classification of the family Erythrobacteraceae.</title>
        <authorList>
            <person name="Xu L."/>
        </authorList>
    </citation>
    <scope>NUCLEOTIDE SEQUENCE [LARGE SCALE GENOMIC DNA]</scope>
    <source>
        <strain evidence="1 2">JCM 12189</strain>
    </source>
</reference>
<comment type="caution">
    <text evidence="1">The sequence shown here is derived from an EMBL/GenBank/DDBJ whole genome shotgun (WGS) entry which is preliminary data.</text>
</comment>
<protein>
    <submittedName>
        <fullName evidence="1">Uncharacterized protein</fullName>
    </submittedName>
</protein>
<evidence type="ECO:0000313" key="2">
    <source>
        <dbReference type="Proteomes" id="UP000432727"/>
    </source>
</evidence>
<dbReference type="EMBL" id="WTYI01000001">
    <property type="protein sequence ID" value="MXO97357.1"/>
    <property type="molecule type" value="Genomic_DNA"/>
</dbReference>
<keyword evidence="2" id="KW-1185">Reference proteome</keyword>
<proteinExistence type="predicted"/>
<dbReference type="AlphaFoldDB" id="A0A6I4TR35"/>
<accession>A0A6I4TR35</accession>
<name>A0A6I4TR35_9SPHN</name>
<gene>
    <name evidence="1" type="ORF">GRI34_13125</name>
</gene>